<dbReference type="AlphaFoldDB" id="A0A0S7BD19"/>
<protein>
    <submittedName>
        <fullName evidence="3">Esterase/lipase</fullName>
    </submittedName>
</protein>
<organism evidence="3">
    <name type="scientific">Longilinea arvoryzae</name>
    <dbReference type="NCBI Taxonomy" id="360412"/>
    <lineage>
        <taxon>Bacteria</taxon>
        <taxon>Bacillati</taxon>
        <taxon>Chloroflexota</taxon>
        <taxon>Anaerolineae</taxon>
        <taxon>Anaerolineales</taxon>
        <taxon>Anaerolineaceae</taxon>
        <taxon>Longilinea</taxon>
    </lineage>
</organism>
<dbReference type="RefSeq" id="WP_075074937.1">
    <property type="nucleotide sequence ID" value="NZ_DF967972.1"/>
</dbReference>
<dbReference type="EMBL" id="DF967972">
    <property type="protein sequence ID" value="GAP15788.1"/>
    <property type="molecule type" value="Genomic_DNA"/>
</dbReference>
<dbReference type="GO" id="GO:0016787">
    <property type="term" value="F:hydrolase activity"/>
    <property type="evidence" value="ECO:0007669"/>
    <property type="project" value="UniProtKB-KW"/>
</dbReference>
<sequence length="300" mass="33315">MRNLKLSLLRVLVNQVYGKIVGRTPDVKNVATVPDVAYVEDGLDWHKLDVYSPVSHPETLPAVIYIHGGGWSIADKRQFRHFCQAIAAGGYVVFNVNYRLAPDYSHPAQLADVLSAMAWVKSHARRYAANPAEVFLGGDSAGAHLAALAACVCTNPDLEDFYRIPAPFTEKEIRGCILFCGTYDLRTSLNTSFPLIRDFVQALLGTRDLEQVPDLDRLAPTKNITPRFPPCLVSDSVKDALIGESRTLIRLLDQNGVKHSDLLFEDVGRASAHDYQIESDKPIFDRCIKECLAFLAEDRS</sequence>
<evidence type="ECO:0000259" key="2">
    <source>
        <dbReference type="Pfam" id="PF20434"/>
    </source>
</evidence>
<keyword evidence="1" id="KW-0378">Hydrolase</keyword>
<accession>A0A0S7BD19</accession>
<evidence type="ECO:0000313" key="4">
    <source>
        <dbReference type="Proteomes" id="UP000055060"/>
    </source>
</evidence>
<dbReference type="OrthoDB" id="9815425at2"/>
<feature type="domain" description="BD-FAE-like" evidence="2">
    <location>
        <begin position="48"/>
        <end position="243"/>
    </location>
</feature>
<gene>
    <name evidence="3" type="ORF">LARV_03580</name>
</gene>
<dbReference type="Proteomes" id="UP000055060">
    <property type="component" value="Unassembled WGS sequence"/>
</dbReference>
<dbReference type="InterPro" id="IPR049492">
    <property type="entry name" value="BD-FAE-like_dom"/>
</dbReference>
<dbReference type="SUPFAM" id="SSF53474">
    <property type="entry name" value="alpha/beta-Hydrolases"/>
    <property type="match status" value="1"/>
</dbReference>
<dbReference type="STRING" id="360412.LARV_03580"/>
<evidence type="ECO:0000256" key="1">
    <source>
        <dbReference type="ARBA" id="ARBA00022801"/>
    </source>
</evidence>
<evidence type="ECO:0000313" key="3">
    <source>
        <dbReference type="EMBL" id="GAP15788.1"/>
    </source>
</evidence>
<dbReference type="PANTHER" id="PTHR48081">
    <property type="entry name" value="AB HYDROLASE SUPERFAMILY PROTEIN C4A8.06C"/>
    <property type="match status" value="1"/>
</dbReference>
<dbReference type="Gene3D" id="3.40.50.1820">
    <property type="entry name" value="alpha/beta hydrolase"/>
    <property type="match status" value="1"/>
</dbReference>
<dbReference type="Pfam" id="PF20434">
    <property type="entry name" value="BD-FAE"/>
    <property type="match status" value="1"/>
</dbReference>
<dbReference type="InterPro" id="IPR029058">
    <property type="entry name" value="AB_hydrolase_fold"/>
</dbReference>
<name>A0A0S7BD19_9CHLR</name>
<proteinExistence type="predicted"/>
<reference evidence="3" key="1">
    <citation type="submission" date="2015-07" db="EMBL/GenBank/DDBJ databases">
        <title>Draft Genome Sequences of Anaerolinea thermolimosa IMO-1, Bellilinea caldifistulae GOMI-1, Leptolinea tardivitalis YMTK-2, Levilinea saccharolytica KIBI-1,Longilinea arvoryzae KOME-1, Previously Described as Members of the Anaerolineaceae (Chloroflexi).</title>
        <authorList>
            <person name="Sekiguchi Y."/>
            <person name="Ohashi A."/>
            <person name="Matsuura N."/>
            <person name="Tourlousse M.D."/>
        </authorList>
    </citation>
    <scope>NUCLEOTIDE SEQUENCE [LARGE SCALE GENOMIC DNA]</scope>
    <source>
        <strain evidence="3">KOME-1</strain>
    </source>
</reference>
<keyword evidence="4" id="KW-1185">Reference proteome</keyword>
<dbReference type="InterPro" id="IPR050300">
    <property type="entry name" value="GDXG_lipolytic_enzyme"/>
</dbReference>